<keyword evidence="13" id="KW-0234">DNA repair</keyword>
<reference evidence="19 20" key="1">
    <citation type="journal article" date="2009" name="PLoS Genet.">
        <title>Genomic analysis of the basal lineage fungus Rhizopus oryzae reveals a whole-genome duplication.</title>
        <authorList>
            <person name="Ma L.-J."/>
            <person name="Ibrahim A.S."/>
            <person name="Skory C."/>
            <person name="Grabherr M.G."/>
            <person name="Burger G."/>
            <person name="Butler M."/>
            <person name="Elias M."/>
            <person name="Idnurm A."/>
            <person name="Lang B.F."/>
            <person name="Sone T."/>
            <person name="Abe A."/>
            <person name="Calvo S.E."/>
            <person name="Corrochano L.M."/>
            <person name="Engels R."/>
            <person name="Fu J."/>
            <person name="Hansberg W."/>
            <person name="Kim J.-M."/>
            <person name="Kodira C.D."/>
            <person name="Koehrsen M.J."/>
            <person name="Liu B."/>
            <person name="Miranda-Saavedra D."/>
            <person name="O'Leary S."/>
            <person name="Ortiz-Castellanos L."/>
            <person name="Poulter R."/>
            <person name="Rodriguez-Romero J."/>
            <person name="Ruiz-Herrera J."/>
            <person name="Shen Y.-Q."/>
            <person name="Zeng Q."/>
            <person name="Galagan J."/>
            <person name="Birren B.W."/>
            <person name="Cuomo C.A."/>
            <person name="Wickes B.L."/>
        </authorList>
    </citation>
    <scope>NUCLEOTIDE SEQUENCE [LARGE SCALE GENOMIC DNA]</scope>
    <source>
        <strain evidence="20">RA 99-880 / ATCC MYA-4621 / FGSC 9543 / NRRL 43880</strain>
    </source>
</reference>
<dbReference type="EMBL" id="CH476745">
    <property type="protein sequence ID" value="EIE89667.1"/>
    <property type="molecule type" value="Genomic_DNA"/>
</dbReference>
<dbReference type="FunFam" id="3.40.50.300:FF:000947">
    <property type="entry name" value="DNA repair protein RAD50"/>
    <property type="match status" value="1"/>
</dbReference>
<comment type="subcellular location">
    <subcellularLocation>
        <location evidence="3">Chromosome</location>
    </subcellularLocation>
    <subcellularLocation>
        <location evidence="2">Nucleus</location>
    </subcellularLocation>
</comment>
<evidence type="ECO:0000256" key="11">
    <source>
        <dbReference type="ARBA" id="ARBA00022840"/>
    </source>
</evidence>
<dbReference type="GeneID" id="93621343"/>
<dbReference type="eggNOG" id="KOG0962">
    <property type="taxonomic scope" value="Eukaryota"/>
</dbReference>
<dbReference type="InParanoid" id="I1CMI7"/>
<dbReference type="OrthoDB" id="18797at2759"/>
<feature type="coiled-coil region" evidence="17">
    <location>
        <begin position="444"/>
        <end position="482"/>
    </location>
</feature>
<evidence type="ECO:0000256" key="2">
    <source>
        <dbReference type="ARBA" id="ARBA00004123"/>
    </source>
</evidence>
<evidence type="ECO:0000256" key="8">
    <source>
        <dbReference type="ARBA" id="ARBA00022763"/>
    </source>
</evidence>
<feature type="binding site" evidence="16">
    <location>
        <position position="554"/>
    </location>
    <ligand>
        <name>Zn(2+)</name>
        <dbReference type="ChEBI" id="CHEBI:29105"/>
    </ligand>
</feature>
<dbReference type="GO" id="GO:0003691">
    <property type="term" value="F:double-stranded telomeric DNA binding"/>
    <property type="evidence" value="ECO:0007669"/>
    <property type="project" value="TreeGrafter"/>
</dbReference>
<dbReference type="InterPro" id="IPR027417">
    <property type="entry name" value="P-loop_NTPase"/>
</dbReference>
<dbReference type="Proteomes" id="UP000009138">
    <property type="component" value="Unassembled WGS sequence"/>
</dbReference>
<dbReference type="GO" id="GO:0070192">
    <property type="term" value="P:chromosome organization involved in meiotic cell cycle"/>
    <property type="evidence" value="ECO:0007669"/>
    <property type="project" value="TreeGrafter"/>
</dbReference>
<protein>
    <recommendedName>
        <fullName evidence="18">Zinc-hook domain-containing protein</fullName>
    </recommendedName>
</protein>
<gene>
    <name evidence="19" type="ORF">RO3G_14378</name>
</gene>
<dbReference type="GO" id="GO:0006302">
    <property type="term" value="P:double-strand break repair"/>
    <property type="evidence" value="ECO:0007669"/>
    <property type="project" value="TreeGrafter"/>
</dbReference>
<keyword evidence="8" id="KW-0227">DNA damage</keyword>
<dbReference type="RefSeq" id="XP_067525063.1">
    <property type="nucleotide sequence ID" value="XM_067668962.1"/>
</dbReference>
<evidence type="ECO:0000256" key="15">
    <source>
        <dbReference type="ARBA" id="ARBA00049360"/>
    </source>
</evidence>
<evidence type="ECO:0000256" key="7">
    <source>
        <dbReference type="ARBA" id="ARBA00022741"/>
    </source>
</evidence>
<feature type="coiled-coil region" evidence="17">
    <location>
        <begin position="143"/>
        <end position="170"/>
    </location>
</feature>
<feature type="binding site" evidence="16">
    <location>
        <position position="557"/>
    </location>
    <ligand>
        <name>Zn(2+)</name>
        <dbReference type="ChEBI" id="CHEBI:29105"/>
    </ligand>
</feature>
<keyword evidence="11" id="KW-0067">ATP-binding</keyword>
<evidence type="ECO:0000256" key="1">
    <source>
        <dbReference type="ARBA" id="ARBA00001947"/>
    </source>
</evidence>
<evidence type="ECO:0000256" key="13">
    <source>
        <dbReference type="ARBA" id="ARBA00023204"/>
    </source>
</evidence>
<dbReference type="Pfam" id="PF04423">
    <property type="entry name" value="Rad50_zn_hook"/>
    <property type="match status" value="1"/>
</dbReference>
<evidence type="ECO:0000256" key="16">
    <source>
        <dbReference type="PROSITE-ProRule" id="PRU00471"/>
    </source>
</evidence>
<dbReference type="GO" id="GO:0007004">
    <property type="term" value="P:telomere maintenance via telomerase"/>
    <property type="evidence" value="ECO:0007669"/>
    <property type="project" value="TreeGrafter"/>
</dbReference>
<dbReference type="PANTHER" id="PTHR18867">
    <property type="entry name" value="RAD50"/>
    <property type="match status" value="1"/>
</dbReference>
<dbReference type="VEuPathDB" id="FungiDB:RO3G_14378"/>
<keyword evidence="20" id="KW-1185">Reference proteome</keyword>
<evidence type="ECO:0000256" key="9">
    <source>
        <dbReference type="ARBA" id="ARBA00022801"/>
    </source>
</evidence>
<keyword evidence="7" id="KW-0547">Nucleotide-binding</keyword>
<dbReference type="GO" id="GO:0046872">
    <property type="term" value="F:metal ion binding"/>
    <property type="evidence" value="ECO:0007669"/>
    <property type="project" value="UniProtKB-UniRule"/>
</dbReference>
<evidence type="ECO:0000256" key="3">
    <source>
        <dbReference type="ARBA" id="ARBA00004286"/>
    </source>
</evidence>
<feature type="coiled-coil region" evidence="17">
    <location>
        <begin position="578"/>
        <end position="745"/>
    </location>
</feature>
<dbReference type="GO" id="GO:0051880">
    <property type="term" value="F:G-quadruplex DNA binding"/>
    <property type="evidence" value="ECO:0007669"/>
    <property type="project" value="TreeGrafter"/>
</dbReference>
<evidence type="ECO:0000256" key="10">
    <source>
        <dbReference type="ARBA" id="ARBA00022833"/>
    </source>
</evidence>
<dbReference type="SUPFAM" id="SSF52540">
    <property type="entry name" value="P-loop containing nucleoside triphosphate hydrolases"/>
    <property type="match status" value="1"/>
</dbReference>
<feature type="coiled-coil region" evidence="17">
    <location>
        <begin position="230"/>
        <end position="257"/>
    </location>
</feature>
<accession>I1CMI7</accession>
<keyword evidence="5" id="KW-0158">Chromosome</keyword>
<feature type="coiled-coil region" evidence="17">
    <location>
        <begin position="800"/>
        <end position="918"/>
    </location>
</feature>
<name>I1CMI7_RHIO9</name>
<evidence type="ECO:0000256" key="6">
    <source>
        <dbReference type="ARBA" id="ARBA00022723"/>
    </source>
</evidence>
<evidence type="ECO:0000256" key="12">
    <source>
        <dbReference type="ARBA" id="ARBA00023054"/>
    </source>
</evidence>
<evidence type="ECO:0000313" key="20">
    <source>
        <dbReference type="Proteomes" id="UP000009138"/>
    </source>
</evidence>
<keyword evidence="14" id="KW-0539">Nucleus</keyword>
<feature type="domain" description="Zinc-hook" evidence="18">
    <location>
        <begin position="510"/>
        <end position="607"/>
    </location>
</feature>
<evidence type="ECO:0000259" key="18">
    <source>
        <dbReference type="PROSITE" id="PS51131"/>
    </source>
</evidence>
<evidence type="ECO:0000256" key="4">
    <source>
        <dbReference type="ARBA" id="ARBA00009439"/>
    </source>
</evidence>
<keyword evidence="6 16" id="KW-0479">Metal-binding</keyword>
<evidence type="ECO:0000256" key="17">
    <source>
        <dbReference type="SAM" id="Coils"/>
    </source>
</evidence>
<dbReference type="GO" id="GO:0000722">
    <property type="term" value="P:telomere maintenance via recombination"/>
    <property type="evidence" value="ECO:0007669"/>
    <property type="project" value="TreeGrafter"/>
</dbReference>
<dbReference type="FunCoup" id="I1CMI7">
    <property type="interactions" value="692"/>
</dbReference>
<dbReference type="GO" id="GO:0016787">
    <property type="term" value="F:hydrolase activity"/>
    <property type="evidence" value="ECO:0007669"/>
    <property type="project" value="UniProtKB-KW"/>
</dbReference>
<dbReference type="SUPFAM" id="SSF75712">
    <property type="entry name" value="Rad50 coiled-coil Zn hook"/>
    <property type="match status" value="1"/>
</dbReference>
<dbReference type="AlphaFoldDB" id="I1CMI7"/>
<dbReference type="OMA" id="NIIFCHQ"/>
<evidence type="ECO:0000313" key="19">
    <source>
        <dbReference type="EMBL" id="EIE89667.1"/>
    </source>
</evidence>
<proteinExistence type="inferred from homology"/>
<comment type="similarity">
    <text evidence="4">Belongs to the SMC family. RAD50 subfamily.</text>
</comment>
<dbReference type="STRING" id="246409.I1CMI7"/>
<keyword evidence="12 17" id="KW-0175">Coiled coil</keyword>
<evidence type="ECO:0000256" key="14">
    <source>
        <dbReference type="ARBA" id="ARBA00023242"/>
    </source>
</evidence>
<dbReference type="GO" id="GO:0000794">
    <property type="term" value="C:condensed nuclear chromosome"/>
    <property type="evidence" value="ECO:0007669"/>
    <property type="project" value="TreeGrafter"/>
</dbReference>
<dbReference type="Gene3D" id="1.10.287.1490">
    <property type="match status" value="1"/>
</dbReference>
<evidence type="ECO:0000256" key="5">
    <source>
        <dbReference type="ARBA" id="ARBA00022454"/>
    </source>
</evidence>
<dbReference type="GO" id="GO:0005524">
    <property type="term" value="F:ATP binding"/>
    <property type="evidence" value="ECO:0007669"/>
    <property type="project" value="UniProtKB-KW"/>
</dbReference>
<dbReference type="InterPro" id="IPR013134">
    <property type="entry name" value="Zn_hook_RAD50"/>
</dbReference>
<sequence length="1115" mass="128662">MVCSRSLAVTQRRATVTQKTIDNSLLRYDPVTGEAFSISSRCADMDAELPLHLGVPKAILDNVIFCHQEESNWPLSESSLLKKKFDDIFSSKRYAVALDNIKDVKKEAVQDVKIGNVRLEALKADTVKAKKIRADLTQLNQQTAAKLNALDLIEAKIDQAQQEVARLSDVFRDIHLTSDQIQQIINKRDFYLTTIHSLQDTLSPRPESTEELKRLLDEHRVSEGRVSDERDGLMEKRRGLERKLKTAQDELSRKHTTVGKLMAAKEQMEDQMQRRIELIESINSTHNLSFSIHDGSKAAALLRKQVATLEAKQKKDKMAALNQQNTLSDELQLLKSQHMSIIESKKHLTKLIENDKMQIESLRTKLSEFDVSANEIEEGKERVEKEVRERASFENQTLSFILANEIETVGNNLKRILPRKADRERTYKEHLETIEYLLGKRPDAKDLEKDLLQFKEEKERNVKELKESRDTANKEFSAAEGKIGVARHHISVRRKDIQKYETTIRAACGDHDLMDTLNATEKTIMDLREQLANIHGAELIYGKFFEKAKASKCCPLCTRGFGEDAQNDAFQGKLQTIMKRIPDQREKLNEKLKKSEEKKVRLRAAQGDWIKLEALKKDVGSIEKNLMEFESEKDHALNRADVASAELIEIESYTNKVDRLLKPAEEMSRLLKECDVLQKNITEIEDELSYMGSTRTLTDCQKDMEELSLKRVGLDMQLKEYEENMKTHMEQLKKVEHDIAPLEEQVQATTEAHEKAVDAWRMTEENMRAQQNMYLRHADRLDEFNRRIAREEASVGAGKFENTMKEIADLESLMDRLQVDIKSTLDQINVIEKDEAERRTVERDLQDQITFRERQVDLANCENELRQLQEKQGDVDVALLSEQLKKAQDNETNYIDQRGSIRGELVQMRDQIRRYEAELANDYASVDGRYGELFIDVKSKELAIGDLEKYSKILQMAIMKYHTLKMQDLNKMIRELWVNTYQGGDIDYIEVRADDEGTTANRSFNYRVVMIQNGSELNMRGRCSAGQKVLASIIIRLALAETFCVNCGVFTLDEPTTNLDRENIESLAQSIVRIIQRKRGQSNFQFVVITHDEEFVEYLSRYDILGQYYRVKKDD</sequence>
<comment type="cofactor">
    <cofactor evidence="1">
        <name>Zn(2+)</name>
        <dbReference type="ChEBI" id="CHEBI:29105"/>
    </cofactor>
</comment>
<keyword evidence="9" id="KW-0378">Hydrolase</keyword>
<dbReference type="PANTHER" id="PTHR18867:SF12">
    <property type="entry name" value="DNA REPAIR PROTEIN RAD50"/>
    <property type="match status" value="1"/>
</dbReference>
<organism evidence="19 20">
    <name type="scientific">Rhizopus delemar (strain RA 99-880 / ATCC MYA-4621 / FGSC 9543 / NRRL 43880)</name>
    <name type="common">Mucormycosis agent</name>
    <name type="synonym">Rhizopus arrhizus var. delemar</name>
    <dbReference type="NCBI Taxonomy" id="246409"/>
    <lineage>
        <taxon>Eukaryota</taxon>
        <taxon>Fungi</taxon>
        <taxon>Fungi incertae sedis</taxon>
        <taxon>Mucoromycota</taxon>
        <taxon>Mucoromycotina</taxon>
        <taxon>Mucoromycetes</taxon>
        <taxon>Mucorales</taxon>
        <taxon>Mucorineae</taxon>
        <taxon>Rhizopodaceae</taxon>
        <taxon>Rhizopus</taxon>
    </lineage>
</organism>
<dbReference type="Gene3D" id="3.40.50.300">
    <property type="entry name" value="P-loop containing nucleotide triphosphate hydrolases"/>
    <property type="match status" value="2"/>
</dbReference>
<dbReference type="PROSITE" id="PS51131">
    <property type="entry name" value="ZN_HOOK"/>
    <property type="match status" value="1"/>
</dbReference>
<dbReference type="GO" id="GO:0030870">
    <property type="term" value="C:Mre11 complex"/>
    <property type="evidence" value="ECO:0007669"/>
    <property type="project" value="TreeGrafter"/>
</dbReference>
<keyword evidence="10 16" id="KW-0862">Zinc</keyword>
<comment type="catalytic activity">
    <reaction evidence="15">
        <text>ATP + H2O = ADP + phosphate + H(+)</text>
        <dbReference type="Rhea" id="RHEA:13065"/>
        <dbReference type="ChEBI" id="CHEBI:15377"/>
        <dbReference type="ChEBI" id="CHEBI:15378"/>
        <dbReference type="ChEBI" id="CHEBI:30616"/>
        <dbReference type="ChEBI" id="CHEBI:43474"/>
        <dbReference type="ChEBI" id="CHEBI:456216"/>
    </reaction>
</comment>
<dbReference type="GO" id="GO:0043047">
    <property type="term" value="F:single-stranded telomeric DNA binding"/>
    <property type="evidence" value="ECO:0007669"/>
    <property type="project" value="TreeGrafter"/>
</dbReference>